<gene>
    <name evidence="2" type="ORF">JO380_001249</name>
</gene>
<keyword evidence="2" id="KW-0378">Hydrolase</keyword>
<dbReference type="RefSeq" id="WP_070320968.1">
    <property type="nucleotide sequence ID" value="NZ_CP194061.1"/>
</dbReference>
<evidence type="ECO:0000313" key="3">
    <source>
        <dbReference type="Proteomes" id="UP001240250"/>
    </source>
</evidence>
<keyword evidence="3" id="KW-1185">Reference proteome</keyword>
<protein>
    <submittedName>
        <fullName evidence="2">Signal peptidase</fullName>
        <ecNumber evidence="2">3.4.-.-</ecNumber>
    </submittedName>
</protein>
<keyword evidence="1" id="KW-0472">Membrane</keyword>
<dbReference type="Proteomes" id="UP001240250">
    <property type="component" value="Unassembled WGS sequence"/>
</dbReference>
<proteinExistence type="predicted"/>
<feature type="transmembrane region" description="Helical" evidence="1">
    <location>
        <begin position="46"/>
        <end position="76"/>
    </location>
</feature>
<sequence>MTTGEVGGAAVAVRARNHRTAAAHRQDRALHRAPGHARTGWSLRDVALVAVGAPGVLVAGWLVASWALSASLVVLVTGSMSPGMPAGTAAVVRTTPAADLRVGDVVTVPRGDGARVTHRVVAIDDVPGQPQERLLTLQGDANRTTDRDPYRVATAGRVVASLPGAGRVLETVRQPAVAGAGVLLVAVLVAWALWPERPRDDDRRAVGARGATARRTA</sequence>
<dbReference type="CDD" id="cd06530">
    <property type="entry name" value="S26_SPase_I"/>
    <property type="match status" value="1"/>
</dbReference>
<dbReference type="EC" id="3.4.-.-" evidence="2"/>
<name>A0ABU0GII2_9CELL</name>
<evidence type="ECO:0000256" key="1">
    <source>
        <dbReference type="SAM" id="Phobius"/>
    </source>
</evidence>
<dbReference type="InterPro" id="IPR019533">
    <property type="entry name" value="Peptidase_S26"/>
</dbReference>
<evidence type="ECO:0000313" key="2">
    <source>
        <dbReference type="EMBL" id="MDQ0424868.1"/>
    </source>
</evidence>
<keyword evidence="1" id="KW-1133">Transmembrane helix</keyword>
<feature type="transmembrane region" description="Helical" evidence="1">
    <location>
        <begin position="176"/>
        <end position="194"/>
    </location>
</feature>
<dbReference type="GO" id="GO:0016787">
    <property type="term" value="F:hydrolase activity"/>
    <property type="evidence" value="ECO:0007669"/>
    <property type="project" value="UniProtKB-KW"/>
</dbReference>
<organism evidence="2 3">
    <name type="scientific">Cellulomonas iranensis</name>
    <dbReference type="NCBI Taxonomy" id="76862"/>
    <lineage>
        <taxon>Bacteria</taxon>
        <taxon>Bacillati</taxon>
        <taxon>Actinomycetota</taxon>
        <taxon>Actinomycetes</taxon>
        <taxon>Micrococcales</taxon>
        <taxon>Cellulomonadaceae</taxon>
        <taxon>Cellulomonas</taxon>
    </lineage>
</organism>
<comment type="caution">
    <text evidence="2">The sequence shown here is derived from an EMBL/GenBank/DDBJ whole genome shotgun (WGS) entry which is preliminary data.</text>
</comment>
<accession>A0ABU0GII2</accession>
<keyword evidence="1" id="KW-0812">Transmembrane</keyword>
<reference evidence="2 3" key="1">
    <citation type="submission" date="2023-07" db="EMBL/GenBank/DDBJ databases">
        <title>Sequencing the genomes of 1000 actinobacteria strains.</title>
        <authorList>
            <person name="Klenk H.-P."/>
        </authorList>
    </citation>
    <scope>NUCLEOTIDE SEQUENCE [LARGE SCALE GENOMIC DNA]</scope>
    <source>
        <strain evidence="2 3">DSM 14785</strain>
    </source>
</reference>
<dbReference type="EMBL" id="JAUSVM010000001">
    <property type="protein sequence ID" value="MDQ0424868.1"/>
    <property type="molecule type" value="Genomic_DNA"/>
</dbReference>